<keyword evidence="5 8" id="KW-0418">Kinase</keyword>
<dbReference type="CDD" id="cd00075">
    <property type="entry name" value="HATPase"/>
    <property type="match status" value="1"/>
</dbReference>
<protein>
    <recommendedName>
        <fullName evidence="2">histidine kinase</fullName>
        <ecNumber evidence="2">2.7.13.3</ecNumber>
    </recommendedName>
</protein>
<evidence type="ECO:0000313" key="9">
    <source>
        <dbReference type="Proteomes" id="UP001570511"/>
    </source>
</evidence>
<dbReference type="InterPro" id="IPR005467">
    <property type="entry name" value="His_kinase_dom"/>
</dbReference>
<name>A0ABD5M9Y1_9EURY</name>
<dbReference type="Gene3D" id="1.10.287.130">
    <property type="match status" value="1"/>
</dbReference>
<dbReference type="InterPro" id="IPR036890">
    <property type="entry name" value="HATPase_C_sf"/>
</dbReference>
<comment type="caution">
    <text evidence="8">The sequence shown here is derived from an EMBL/GenBank/DDBJ whole genome shotgun (WGS) entry which is preliminary data.</text>
</comment>
<dbReference type="InterPro" id="IPR050736">
    <property type="entry name" value="Sensor_HK_Regulatory"/>
</dbReference>
<dbReference type="CDD" id="cd00082">
    <property type="entry name" value="HisKA"/>
    <property type="match status" value="1"/>
</dbReference>
<dbReference type="InterPro" id="IPR029016">
    <property type="entry name" value="GAF-like_dom_sf"/>
</dbReference>
<dbReference type="EC" id="2.7.13.3" evidence="2"/>
<dbReference type="Proteomes" id="UP001570511">
    <property type="component" value="Unassembled WGS sequence"/>
</dbReference>
<evidence type="ECO:0000256" key="6">
    <source>
        <dbReference type="ARBA" id="ARBA00023012"/>
    </source>
</evidence>
<dbReference type="InterPro" id="IPR004358">
    <property type="entry name" value="Sig_transdc_His_kin-like_C"/>
</dbReference>
<comment type="catalytic activity">
    <reaction evidence="1">
        <text>ATP + protein L-histidine = ADP + protein N-phospho-L-histidine.</text>
        <dbReference type="EC" id="2.7.13.3"/>
    </reaction>
</comment>
<keyword evidence="4" id="KW-0808">Transferase</keyword>
<dbReference type="SMART" id="SM00387">
    <property type="entry name" value="HATPase_c"/>
    <property type="match status" value="1"/>
</dbReference>
<sequence length="402" mass="44430">MDGLSDGTVGNFSAFDGGTSRSDAAAHAQLYDIVLDISTSLMSAEPDEFETKIRWSLESVGAQVGADRGQVFQVRGDDFESLAQWTDDEVDPTGLRRIEFGEFDWLGERMRQFDNVAVSRLGDLPSDAPIRDRLRDADVGAVVFLPVVDDWSLEGFVRFDVEHGDRRWSDTEIDLLRTVADMIGHSLARVRRETQLRDQNERLETFASVLSHDLRNPLNVMTGSLAIEQSEGGSEHVDRALRAANRMETLVDQVLNLARQGRDVDDPQRLWLDAVVRRAWETVETSAADLRFDGELGTVSGDPERLRAAFENLFRNAIEHAGDDVTVRIGRLDDGFYLADDGPGIPEDERGSVFDRGFTTEGGTGLGLAIVRSVVEAHGWSIEAVEGNDGARFEISDVAFVG</sequence>
<dbReference type="SUPFAM" id="SSF55874">
    <property type="entry name" value="ATPase domain of HSP90 chaperone/DNA topoisomerase II/histidine kinase"/>
    <property type="match status" value="1"/>
</dbReference>
<evidence type="ECO:0000256" key="5">
    <source>
        <dbReference type="ARBA" id="ARBA00022777"/>
    </source>
</evidence>
<dbReference type="SUPFAM" id="SSF47384">
    <property type="entry name" value="Homodimeric domain of signal transducing histidine kinase"/>
    <property type="match status" value="1"/>
</dbReference>
<dbReference type="PANTHER" id="PTHR43711:SF1">
    <property type="entry name" value="HISTIDINE KINASE 1"/>
    <property type="match status" value="1"/>
</dbReference>
<dbReference type="SMART" id="SM00388">
    <property type="entry name" value="HisKA"/>
    <property type="match status" value="1"/>
</dbReference>
<evidence type="ECO:0000256" key="1">
    <source>
        <dbReference type="ARBA" id="ARBA00000085"/>
    </source>
</evidence>
<dbReference type="InterPro" id="IPR003661">
    <property type="entry name" value="HisK_dim/P_dom"/>
</dbReference>
<dbReference type="Gene3D" id="3.30.450.40">
    <property type="match status" value="1"/>
</dbReference>
<dbReference type="GO" id="GO:0004673">
    <property type="term" value="F:protein histidine kinase activity"/>
    <property type="evidence" value="ECO:0007669"/>
    <property type="project" value="UniProtKB-EC"/>
</dbReference>
<organism evidence="8 9">
    <name type="scientific">Halobellus rubicundus</name>
    <dbReference type="NCBI Taxonomy" id="2996466"/>
    <lineage>
        <taxon>Archaea</taxon>
        <taxon>Methanobacteriati</taxon>
        <taxon>Methanobacteriota</taxon>
        <taxon>Stenosarchaea group</taxon>
        <taxon>Halobacteria</taxon>
        <taxon>Halobacteriales</taxon>
        <taxon>Haloferacaceae</taxon>
        <taxon>Halobellus</taxon>
    </lineage>
</organism>
<dbReference type="RefSeq" id="WP_372388409.1">
    <property type="nucleotide sequence ID" value="NZ_JBGNYA010000001.1"/>
</dbReference>
<evidence type="ECO:0000313" key="8">
    <source>
        <dbReference type="EMBL" id="MFA1610693.1"/>
    </source>
</evidence>
<dbReference type="InterPro" id="IPR003594">
    <property type="entry name" value="HATPase_dom"/>
</dbReference>
<dbReference type="InterPro" id="IPR036097">
    <property type="entry name" value="HisK_dim/P_sf"/>
</dbReference>
<dbReference type="EMBL" id="JBGNYA010000001">
    <property type="protein sequence ID" value="MFA1610693.1"/>
    <property type="molecule type" value="Genomic_DNA"/>
</dbReference>
<dbReference type="Pfam" id="PF00512">
    <property type="entry name" value="HisKA"/>
    <property type="match status" value="1"/>
</dbReference>
<dbReference type="Pfam" id="PF02518">
    <property type="entry name" value="HATPase_c"/>
    <property type="match status" value="1"/>
</dbReference>
<dbReference type="PANTHER" id="PTHR43711">
    <property type="entry name" value="TWO-COMPONENT HISTIDINE KINASE"/>
    <property type="match status" value="1"/>
</dbReference>
<dbReference type="PRINTS" id="PR00344">
    <property type="entry name" value="BCTRLSENSOR"/>
</dbReference>
<evidence type="ECO:0000256" key="3">
    <source>
        <dbReference type="ARBA" id="ARBA00022553"/>
    </source>
</evidence>
<evidence type="ECO:0000256" key="2">
    <source>
        <dbReference type="ARBA" id="ARBA00012438"/>
    </source>
</evidence>
<keyword evidence="3" id="KW-0597">Phosphoprotein</keyword>
<evidence type="ECO:0000259" key="7">
    <source>
        <dbReference type="PROSITE" id="PS50109"/>
    </source>
</evidence>
<dbReference type="SUPFAM" id="SSF55781">
    <property type="entry name" value="GAF domain-like"/>
    <property type="match status" value="1"/>
</dbReference>
<accession>A0ABD5M9Y1</accession>
<dbReference type="PROSITE" id="PS50109">
    <property type="entry name" value="HIS_KIN"/>
    <property type="match status" value="1"/>
</dbReference>
<keyword evidence="9" id="KW-1185">Reference proteome</keyword>
<feature type="domain" description="Histidine kinase" evidence="7">
    <location>
        <begin position="209"/>
        <end position="396"/>
    </location>
</feature>
<dbReference type="AlphaFoldDB" id="A0ABD5M9Y1"/>
<gene>
    <name evidence="8" type="ORF">OS889_06685</name>
</gene>
<evidence type="ECO:0000256" key="4">
    <source>
        <dbReference type="ARBA" id="ARBA00022679"/>
    </source>
</evidence>
<dbReference type="GO" id="GO:0000160">
    <property type="term" value="P:phosphorelay signal transduction system"/>
    <property type="evidence" value="ECO:0007669"/>
    <property type="project" value="UniProtKB-KW"/>
</dbReference>
<dbReference type="Gene3D" id="3.30.565.10">
    <property type="entry name" value="Histidine kinase-like ATPase, C-terminal domain"/>
    <property type="match status" value="1"/>
</dbReference>
<keyword evidence="6" id="KW-0902">Two-component regulatory system</keyword>
<reference evidence="8 9" key="1">
    <citation type="submission" date="2024-08" db="EMBL/GenBank/DDBJ databases">
        <title>Halobellus sp. MBLA0158 whole genome sequence.</title>
        <authorList>
            <person name="Hwang C.Y."/>
            <person name="Cho E.-S."/>
            <person name="Seo M.-J."/>
        </authorList>
    </citation>
    <scope>NUCLEOTIDE SEQUENCE [LARGE SCALE GENOMIC DNA]</scope>
    <source>
        <strain evidence="8 9">MBLA0158</strain>
    </source>
</reference>
<proteinExistence type="predicted"/>